<gene>
    <name evidence="2" type="ORF">QQX04_07680</name>
</gene>
<protein>
    <submittedName>
        <fullName evidence="2">Pilus assembly protein</fullName>
    </submittedName>
</protein>
<evidence type="ECO:0000313" key="2">
    <source>
        <dbReference type="EMBL" id="MDN4472871.1"/>
    </source>
</evidence>
<sequence length="164" mass="16440">MGEEAGFDTRWGWDDTGGAMVEFLAISLVLIVPLIYLVITLGLVQAAAYAAEGAARDAARASVLVGVEALENGATDGDAGAAAQARAEAALSVALADFAVDPTQADLATSCSANPCFTPGSDVTARVTIRVPLPGVPGFVSDAGLAVTISSESTMPVDSLGDGR</sequence>
<organism evidence="2 3">
    <name type="scientific">Demequina zhanjiangensis</name>
    <dbReference type="NCBI Taxonomy" id="3051659"/>
    <lineage>
        <taxon>Bacteria</taxon>
        <taxon>Bacillati</taxon>
        <taxon>Actinomycetota</taxon>
        <taxon>Actinomycetes</taxon>
        <taxon>Micrococcales</taxon>
        <taxon>Demequinaceae</taxon>
        <taxon>Demequina</taxon>
    </lineage>
</organism>
<dbReference type="Proteomes" id="UP001172738">
    <property type="component" value="Unassembled WGS sequence"/>
</dbReference>
<accession>A0ABT8G159</accession>
<proteinExistence type="predicted"/>
<keyword evidence="3" id="KW-1185">Reference proteome</keyword>
<feature type="transmembrane region" description="Helical" evidence="1">
    <location>
        <begin position="23"/>
        <end position="50"/>
    </location>
</feature>
<comment type="caution">
    <text evidence="2">The sequence shown here is derived from an EMBL/GenBank/DDBJ whole genome shotgun (WGS) entry which is preliminary data.</text>
</comment>
<evidence type="ECO:0000313" key="3">
    <source>
        <dbReference type="Proteomes" id="UP001172738"/>
    </source>
</evidence>
<dbReference type="EMBL" id="JAUHPV010000004">
    <property type="protein sequence ID" value="MDN4472871.1"/>
    <property type="molecule type" value="Genomic_DNA"/>
</dbReference>
<dbReference type="RefSeq" id="WP_301127852.1">
    <property type="nucleotide sequence ID" value="NZ_JAUHPV010000004.1"/>
</dbReference>
<reference evidence="2" key="1">
    <citation type="submission" date="2023-06" db="EMBL/GenBank/DDBJ databases">
        <title>SYSU T00b26.</title>
        <authorList>
            <person name="Gao L."/>
            <person name="Fang B.-Z."/>
            <person name="Li W.-J."/>
        </authorList>
    </citation>
    <scope>NUCLEOTIDE SEQUENCE</scope>
    <source>
        <strain evidence="2">SYSU T00b26</strain>
    </source>
</reference>
<name>A0ABT8G159_9MICO</name>
<keyword evidence="1" id="KW-0812">Transmembrane</keyword>
<keyword evidence="1" id="KW-1133">Transmembrane helix</keyword>
<evidence type="ECO:0000256" key="1">
    <source>
        <dbReference type="SAM" id="Phobius"/>
    </source>
</evidence>
<keyword evidence="1" id="KW-0472">Membrane</keyword>